<dbReference type="GO" id="GO:0006281">
    <property type="term" value="P:DNA repair"/>
    <property type="evidence" value="ECO:0007669"/>
    <property type="project" value="TreeGrafter"/>
</dbReference>
<dbReference type="Pfam" id="PF21960">
    <property type="entry name" value="RCF1-5-like_lid"/>
    <property type="match status" value="1"/>
</dbReference>
<evidence type="ECO:0000256" key="1">
    <source>
        <dbReference type="SAM" id="MobiDB-lite"/>
    </source>
</evidence>
<feature type="compositionally biased region" description="Polar residues" evidence="1">
    <location>
        <begin position="40"/>
        <end position="54"/>
    </location>
</feature>
<dbReference type="InterPro" id="IPR008921">
    <property type="entry name" value="DNA_pol3_clamp-load_cplx_C"/>
</dbReference>
<dbReference type="Gene3D" id="1.10.8.60">
    <property type="match status" value="1"/>
</dbReference>
<organism evidence="2">
    <name type="scientific">Sesamum latifolium</name>
    <dbReference type="NCBI Taxonomy" id="2727402"/>
    <lineage>
        <taxon>Eukaryota</taxon>
        <taxon>Viridiplantae</taxon>
        <taxon>Streptophyta</taxon>
        <taxon>Embryophyta</taxon>
        <taxon>Tracheophyta</taxon>
        <taxon>Spermatophyta</taxon>
        <taxon>Magnoliopsida</taxon>
        <taxon>eudicotyledons</taxon>
        <taxon>Gunneridae</taxon>
        <taxon>Pentapetalae</taxon>
        <taxon>asterids</taxon>
        <taxon>lamiids</taxon>
        <taxon>Lamiales</taxon>
        <taxon>Pedaliaceae</taxon>
        <taxon>Sesamum</taxon>
    </lineage>
</organism>
<dbReference type="InterPro" id="IPR050238">
    <property type="entry name" value="DNA_Rep/Repair_Clamp_Loader"/>
</dbReference>
<accession>A0AAW2SG90</accession>
<protein>
    <submittedName>
        <fullName evidence="2">Replication factor C subunit</fullName>
    </submittedName>
</protein>
<feature type="compositionally biased region" description="Polar residues" evidence="1">
    <location>
        <begin position="116"/>
        <end position="147"/>
    </location>
</feature>
<comment type="caution">
    <text evidence="2">The sequence shown here is derived from an EMBL/GenBank/DDBJ whole genome shotgun (WGS) entry which is preliminary data.</text>
</comment>
<evidence type="ECO:0000313" key="2">
    <source>
        <dbReference type="EMBL" id="KAL0391454.1"/>
    </source>
</evidence>
<feature type="compositionally biased region" description="Basic and acidic residues" evidence="1">
    <location>
        <begin position="175"/>
        <end position="184"/>
    </location>
</feature>
<feature type="compositionally biased region" description="Basic and acidic residues" evidence="1">
    <location>
        <begin position="21"/>
        <end position="39"/>
    </location>
</feature>
<feature type="compositionally biased region" description="Basic and acidic residues" evidence="1">
    <location>
        <begin position="195"/>
        <end position="224"/>
    </location>
</feature>
<dbReference type="SUPFAM" id="SSF52540">
    <property type="entry name" value="P-loop containing nucleoside triphosphate hydrolases"/>
    <property type="match status" value="1"/>
</dbReference>
<dbReference type="Pfam" id="PF22534">
    <property type="entry name" value="RFC_C"/>
    <property type="match status" value="1"/>
</dbReference>
<dbReference type="FunFam" id="1.10.8.60:FF:000030">
    <property type="entry name" value="replication factor C subunit 3"/>
    <property type="match status" value="1"/>
</dbReference>
<reference evidence="2" key="2">
    <citation type="journal article" date="2024" name="Plant">
        <title>Genomic evolution and insights into agronomic trait innovations of Sesamum species.</title>
        <authorList>
            <person name="Miao H."/>
            <person name="Wang L."/>
            <person name="Qu L."/>
            <person name="Liu H."/>
            <person name="Sun Y."/>
            <person name="Le M."/>
            <person name="Wang Q."/>
            <person name="Wei S."/>
            <person name="Zheng Y."/>
            <person name="Lin W."/>
            <person name="Duan Y."/>
            <person name="Cao H."/>
            <person name="Xiong S."/>
            <person name="Wang X."/>
            <person name="Wei L."/>
            <person name="Li C."/>
            <person name="Ma Q."/>
            <person name="Ju M."/>
            <person name="Zhao R."/>
            <person name="Li G."/>
            <person name="Mu C."/>
            <person name="Tian Q."/>
            <person name="Mei H."/>
            <person name="Zhang T."/>
            <person name="Gao T."/>
            <person name="Zhang H."/>
        </authorList>
    </citation>
    <scope>NUCLEOTIDE SEQUENCE</scope>
    <source>
        <strain evidence="2">KEN1</strain>
    </source>
</reference>
<dbReference type="EMBL" id="JACGWN010000018">
    <property type="protein sequence ID" value="KAL0391454.1"/>
    <property type="molecule type" value="Genomic_DNA"/>
</dbReference>
<feature type="compositionally biased region" description="Low complexity" evidence="1">
    <location>
        <begin position="324"/>
        <end position="347"/>
    </location>
</feature>
<feature type="region of interest" description="Disordered" evidence="1">
    <location>
        <begin position="294"/>
        <end position="354"/>
    </location>
</feature>
<dbReference type="Gene3D" id="1.20.272.10">
    <property type="match status" value="1"/>
</dbReference>
<dbReference type="GO" id="GO:0003677">
    <property type="term" value="F:DNA binding"/>
    <property type="evidence" value="ECO:0007669"/>
    <property type="project" value="InterPro"/>
</dbReference>
<dbReference type="GO" id="GO:0005634">
    <property type="term" value="C:nucleus"/>
    <property type="evidence" value="ECO:0007669"/>
    <property type="project" value="TreeGrafter"/>
</dbReference>
<dbReference type="PANTHER" id="PTHR11669">
    <property type="entry name" value="REPLICATION FACTOR C / DNA POLYMERASE III GAMMA-TAU SUBUNIT"/>
    <property type="match status" value="1"/>
</dbReference>
<dbReference type="PANTHER" id="PTHR11669:SF25">
    <property type="entry name" value="OS02G0704966 PROTEIN"/>
    <property type="match status" value="1"/>
</dbReference>
<proteinExistence type="predicted"/>
<dbReference type="InterPro" id="IPR027417">
    <property type="entry name" value="P-loop_NTPase"/>
</dbReference>
<feature type="region of interest" description="Disordered" evidence="1">
    <location>
        <begin position="1"/>
        <end position="90"/>
    </location>
</feature>
<dbReference type="GO" id="GO:0006261">
    <property type="term" value="P:DNA-templated DNA replication"/>
    <property type="evidence" value="ECO:0007669"/>
    <property type="project" value="TreeGrafter"/>
</dbReference>
<dbReference type="SUPFAM" id="SSF48019">
    <property type="entry name" value="post-AAA+ oligomerization domain-like"/>
    <property type="match status" value="1"/>
</dbReference>
<reference evidence="2" key="1">
    <citation type="submission" date="2020-06" db="EMBL/GenBank/DDBJ databases">
        <authorList>
            <person name="Li T."/>
            <person name="Hu X."/>
            <person name="Zhang T."/>
            <person name="Song X."/>
            <person name="Zhang H."/>
            <person name="Dai N."/>
            <person name="Sheng W."/>
            <person name="Hou X."/>
            <person name="Wei L."/>
        </authorList>
    </citation>
    <scope>NUCLEOTIDE SEQUENCE</scope>
    <source>
        <strain evidence="2">KEN1</strain>
        <tissue evidence="2">Leaf</tissue>
    </source>
</reference>
<dbReference type="GO" id="GO:0003689">
    <property type="term" value="F:DNA clamp loader activity"/>
    <property type="evidence" value="ECO:0007669"/>
    <property type="project" value="TreeGrafter"/>
</dbReference>
<dbReference type="Gene3D" id="3.40.50.300">
    <property type="entry name" value="P-loop containing nucleotide triphosphate hydrolases"/>
    <property type="match status" value="1"/>
</dbReference>
<name>A0AAW2SG90_9LAMI</name>
<sequence>MENSLRYNRRRSGYEPSDTETDWHDSPRREDNGYDENRSKSPLTSVSRLQSDMLKTSPAPWRHSNSPHRPRGENGNVPPLHNSEFRRNVSPLSRRTYSDIRTSVSPFLMSERRTTSDNNNSGNACPFSQSERRTNSGNNRENMSPFTVSERRRHVSPYKTSGEGHRLFYGQANHDLSRGAERSSYRRAASAPRARLRERGHHFSNDQGERKKQDRTQEERDASHKHGPSVGEINEMVANTTLSRGLNGHILNFDSTDSIPRGDIFFSRDYNATFQNVVFPSNGTTDPRAFLPKPPGFVDKSSGLHHGNKLNASFSHNSRQMSQTTTNSSSVISRRSSNVSDSSSRTSAGTRKFIENRRKNQSDAWFSCIKRGSCRTSHKSPEKDRPLDEASFIGKAIVVESLRPLWADKHQPASLAGFTCHKQEAQLLQQLATNEIFPHVLLKGPPGTGKKALTMALLREIYGDPVWNISHELRYFHILESRPIQVVVPVSSSPHHVELNVYLEPKAAYALTSLVKQISSEHAVTPEMSAAPRTTDYKVLVLFDVDKAAENIQHLTKWIMDCYSDSCKLILCCEDDVDILESVKSRCKVIKVEAPVTHEIMEVLIQIAKKEDFELSMSFAAKIAIKSKQNLRRAIMALEACKAHNYPFAEDQPIPLGWEEALVELAADILADPLPKRLFIIRGKIQKLLADFVHPRLILLKLVEQFLRGVEASLKRELYYWYAYYVSLLDKRLPTGTSALLKLEEFVAKFMSIYRKSSSNRQLS</sequence>
<gene>
    <name evidence="2" type="ORF">Slati_4530500</name>
</gene>
<feature type="region of interest" description="Disordered" evidence="1">
    <location>
        <begin position="108"/>
        <end position="233"/>
    </location>
</feature>
<feature type="compositionally biased region" description="Polar residues" evidence="1">
    <location>
        <begin position="310"/>
        <end position="323"/>
    </location>
</feature>
<dbReference type="GO" id="GO:0005663">
    <property type="term" value="C:DNA replication factor C complex"/>
    <property type="evidence" value="ECO:0007669"/>
    <property type="project" value="TreeGrafter"/>
</dbReference>
<dbReference type="AlphaFoldDB" id="A0AAW2SG90"/>